<dbReference type="RefSeq" id="WP_260726790.1">
    <property type="nucleotide sequence ID" value="NZ_BAAABS010000073.1"/>
</dbReference>
<sequence>MSLLDRLEAGFDRAVAAGRRRSRVFDHVWRAQQRYFDVDAARLAAATAYYGFFAVFAMAVVAFFILGRVLGGNPAVVDRVQVYLRANLPQLQADEIFAGSQQIGLIALVGLIIAGVGWVENLRSSQRALWQLQEHPGNPIVRWLVDLGVLVALGLLLLISVGIFAGVQELLYWLAGDFEQDPIRVALRGTATLLSGIVDLILGAALLAGVPRLRMSLRRLWPSALLFAIGLGLLKTVGKLYITRAEHNPAYQLVAGTIGLLLYMYLLHQLLLFAAALAATSPHGRVKDLAGGEPRGDVNAAVRAAQLVEEAAETTERAAETVRSALPSTAPSAASPSAASPSAAAARPATAASSAAAAAAAEMARRIVSSGGSTPVERRDPS</sequence>
<evidence type="ECO:0000256" key="3">
    <source>
        <dbReference type="ARBA" id="ARBA00022692"/>
    </source>
</evidence>
<dbReference type="InterPro" id="IPR017039">
    <property type="entry name" value="Virul_fac_BrkB"/>
</dbReference>
<keyword evidence="2" id="KW-1003">Cell membrane</keyword>
<keyword evidence="9" id="KW-1185">Reference proteome</keyword>
<keyword evidence="5 7" id="KW-0472">Membrane</keyword>
<feature type="transmembrane region" description="Helical" evidence="7">
    <location>
        <begin position="140"/>
        <end position="165"/>
    </location>
</feature>
<dbReference type="Proteomes" id="UP001058271">
    <property type="component" value="Chromosome"/>
</dbReference>
<dbReference type="Pfam" id="PF03631">
    <property type="entry name" value="Virul_fac_BrkB"/>
    <property type="match status" value="1"/>
</dbReference>
<organism evidence="8 9">
    <name type="scientific">Dactylosporangium roseum</name>
    <dbReference type="NCBI Taxonomy" id="47989"/>
    <lineage>
        <taxon>Bacteria</taxon>
        <taxon>Bacillati</taxon>
        <taxon>Actinomycetota</taxon>
        <taxon>Actinomycetes</taxon>
        <taxon>Micromonosporales</taxon>
        <taxon>Micromonosporaceae</taxon>
        <taxon>Dactylosporangium</taxon>
    </lineage>
</organism>
<dbReference type="EMBL" id="CP073721">
    <property type="protein sequence ID" value="UWZ37432.1"/>
    <property type="molecule type" value="Genomic_DNA"/>
</dbReference>
<evidence type="ECO:0000256" key="7">
    <source>
        <dbReference type="SAM" id="Phobius"/>
    </source>
</evidence>
<name>A0ABY5Z7H6_9ACTN</name>
<feature type="transmembrane region" description="Helical" evidence="7">
    <location>
        <begin position="185"/>
        <end position="208"/>
    </location>
</feature>
<evidence type="ECO:0000256" key="6">
    <source>
        <dbReference type="SAM" id="MobiDB-lite"/>
    </source>
</evidence>
<evidence type="ECO:0000313" key="8">
    <source>
        <dbReference type="EMBL" id="UWZ37432.1"/>
    </source>
</evidence>
<accession>A0ABY5Z7H6</accession>
<evidence type="ECO:0000313" key="9">
    <source>
        <dbReference type="Proteomes" id="UP001058271"/>
    </source>
</evidence>
<protein>
    <submittedName>
        <fullName evidence="8">YihY/virulence factor BrkB family protein</fullName>
    </submittedName>
</protein>
<dbReference type="PANTHER" id="PTHR30213:SF1">
    <property type="entry name" value="INNER MEMBRANE PROTEIN YHJD"/>
    <property type="match status" value="1"/>
</dbReference>
<keyword evidence="3 7" id="KW-0812">Transmembrane</keyword>
<gene>
    <name evidence="8" type="ORF">Drose_03900</name>
</gene>
<feature type="compositionally biased region" description="Low complexity" evidence="6">
    <location>
        <begin position="321"/>
        <end position="346"/>
    </location>
</feature>
<dbReference type="PANTHER" id="PTHR30213">
    <property type="entry name" value="INNER MEMBRANE PROTEIN YHJD"/>
    <property type="match status" value="1"/>
</dbReference>
<evidence type="ECO:0000256" key="4">
    <source>
        <dbReference type="ARBA" id="ARBA00022989"/>
    </source>
</evidence>
<feature type="transmembrane region" description="Helical" evidence="7">
    <location>
        <begin position="96"/>
        <end position="119"/>
    </location>
</feature>
<feature type="transmembrane region" description="Helical" evidence="7">
    <location>
        <begin position="254"/>
        <end position="279"/>
    </location>
</feature>
<evidence type="ECO:0000256" key="2">
    <source>
        <dbReference type="ARBA" id="ARBA00022475"/>
    </source>
</evidence>
<evidence type="ECO:0000256" key="1">
    <source>
        <dbReference type="ARBA" id="ARBA00004651"/>
    </source>
</evidence>
<evidence type="ECO:0000256" key="5">
    <source>
        <dbReference type="ARBA" id="ARBA00023136"/>
    </source>
</evidence>
<comment type="subcellular location">
    <subcellularLocation>
        <location evidence="1">Cell membrane</location>
        <topology evidence="1">Multi-pass membrane protein</topology>
    </subcellularLocation>
</comment>
<reference evidence="8" key="1">
    <citation type="submission" date="2021-04" db="EMBL/GenBank/DDBJ databases">
        <title>Biosynthetic gene clusters of Dactylosporangioum roseum.</title>
        <authorList>
            <person name="Hartkoorn R.C."/>
            <person name="Beaudoing E."/>
            <person name="Hot D."/>
            <person name="Moureu S."/>
        </authorList>
    </citation>
    <scope>NUCLEOTIDE SEQUENCE</scope>
    <source>
        <strain evidence="8">NRRL B-16295</strain>
    </source>
</reference>
<feature type="transmembrane region" description="Helical" evidence="7">
    <location>
        <begin position="220"/>
        <end position="242"/>
    </location>
</feature>
<feature type="transmembrane region" description="Helical" evidence="7">
    <location>
        <begin position="43"/>
        <end position="66"/>
    </location>
</feature>
<feature type="region of interest" description="Disordered" evidence="6">
    <location>
        <begin position="313"/>
        <end position="346"/>
    </location>
</feature>
<keyword evidence="4 7" id="KW-1133">Transmembrane helix</keyword>
<proteinExistence type="predicted"/>